<feature type="domain" description="CUB" evidence="21">
    <location>
        <begin position="1084"/>
        <end position="1195"/>
    </location>
</feature>
<dbReference type="PANTHER" id="PTHR13723:SF311">
    <property type="entry name" value="ADAM CYSTEINE-RICH DOMAIN-CONTAINING PROTEIN"/>
    <property type="match status" value="1"/>
</dbReference>
<evidence type="ECO:0000256" key="12">
    <source>
        <dbReference type="ARBA" id="ARBA00023145"/>
    </source>
</evidence>
<dbReference type="PROSITE" id="PS50092">
    <property type="entry name" value="TSP1"/>
    <property type="match status" value="3"/>
</dbReference>
<dbReference type="OrthoDB" id="9942326at2759"/>
<evidence type="ECO:0000256" key="1">
    <source>
        <dbReference type="ARBA" id="ARBA00004498"/>
    </source>
</evidence>
<feature type="binding site" evidence="16 18">
    <location>
        <position position="404"/>
    </location>
    <ligand>
        <name>Zn(2+)</name>
        <dbReference type="ChEBI" id="CHEBI:29105"/>
        <note>catalytic</note>
    </ligand>
</feature>
<keyword evidence="24" id="KW-1185">Reference proteome</keyword>
<dbReference type="SMART" id="SM00608">
    <property type="entry name" value="ACR"/>
    <property type="match status" value="1"/>
</dbReference>
<dbReference type="InterPro" id="IPR036383">
    <property type="entry name" value="TSP1_rpt_sf"/>
</dbReference>
<dbReference type="FunFam" id="2.20.100.10:FF:000007">
    <property type="entry name" value="Thrombospondin 1"/>
    <property type="match status" value="1"/>
</dbReference>
<dbReference type="PROSITE" id="PS01180">
    <property type="entry name" value="CUB"/>
    <property type="match status" value="2"/>
</dbReference>
<dbReference type="GO" id="GO:0004222">
    <property type="term" value="F:metalloendopeptidase activity"/>
    <property type="evidence" value="ECO:0000318"/>
    <property type="project" value="GO_Central"/>
</dbReference>
<reference evidence="23" key="2">
    <citation type="submission" date="2021-01" db="UniProtKB">
        <authorList>
            <consortium name="EnsemblMetazoa"/>
        </authorList>
    </citation>
    <scope>IDENTIFICATION</scope>
</reference>
<evidence type="ECO:0000256" key="16">
    <source>
        <dbReference type="PIRSR" id="PIRSR613273-2"/>
    </source>
</evidence>
<evidence type="ECO:0000256" key="7">
    <source>
        <dbReference type="ARBA" id="ARBA00022729"/>
    </source>
</evidence>
<keyword evidence="11" id="KW-0482">Metalloprotease</keyword>
<dbReference type="InterPro" id="IPR045371">
    <property type="entry name" value="ADAMTS_CR_3"/>
</dbReference>
<dbReference type="KEGG" id="spu:100891561"/>
<evidence type="ECO:0000256" key="18">
    <source>
        <dbReference type="PROSITE-ProRule" id="PRU00276"/>
    </source>
</evidence>
<feature type="domain" description="CUB" evidence="21">
    <location>
        <begin position="977"/>
        <end position="1076"/>
    </location>
</feature>
<dbReference type="GO" id="GO:0046872">
    <property type="term" value="F:metal ion binding"/>
    <property type="evidence" value="ECO:0007669"/>
    <property type="project" value="UniProtKB-KW"/>
</dbReference>
<dbReference type="Gene3D" id="3.40.390.10">
    <property type="entry name" value="Collagenase (Catalytic Domain)"/>
    <property type="match status" value="1"/>
</dbReference>
<dbReference type="Pfam" id="PF01421">
    <property type="entry name" value="Reprolysin"/>
    <property type="match status" value="1"/>
</dbReference>
<evidence type="ECO:0000256" key="13">
    <source>
        <dbReference type="ARBA" id="ARBA00023157"/>
    </source>
</evidence>
<keyword evidence="14" id="KW-0325">Glycoprotein</keyword>
<dbReference type="InterPro" id="IPR013273">
    <property type="entry name" value="ADAMTS/ADAMTS-like"/>
</dbReference>
<dbReference type="InParanoid" id="A0A7M7PK58"/>
<dbReference type="InterPro" id="IPR006586">
    <property type="entry name" value="ADAM_Cys-rich"/>
</dbReference>
<feature type="binding site" evidence="16">
    <location>
        <position position="246"/>
    </location>
    <ligand>
        <name>Ca(2+)</name>
        <dbReference type="ChEBI" id="CHEBI:29108"/>
        <label>1</label>
    </ligand>
</feature>
<proteinExistence type="predicted"/>
<dbReference type="PROSITE" id="PS50215">
    <property type="entry name" value="ADAM_MEPRO"/>
    <property type="match status" value="1"/>
</dbReference>
<dbReference type="InterPro" id="IPR000884">
    <property type="entry name" value="TSP1_rpt"/>
</dbReference>
<feature type="disulfide bond" evidence="17">
    <location>
        <begin position="526"/>
        <end position="537"/>
    </location>
</feature>
<accession>A0A7M7PK58</accession>
<dbReference type="Pfam" id="PF19030">
    <property type="entry name" value="TSP1_ADAMTS"/>
    <property type="match status" value="2"/>
</dbReference>
<evidence type="ECO:0000259" key="21">
    <source>
        <dbReference type="PROSITE" id="PS01180"/>
    </source>
</evidence>
<keyword evidence="4" id="KW-0645">Protease</keyword>
<dbReference type="InterPro" id="IPR002870">
    <property type="entry name" value="Peptidase_M12B_N"/>
</dbReference>
<dbReference type="GeneID" id="100891561"/>
<evidence type="ECO:0000256" key="2">
    <source>
        <dbReference type="ARBA" id="ARBA00022525"/>
    </source>
</evidence>
<evidence type="ECO:0000256" key="10">
    <source>
        <dbReference type="ARBA" id="ARBA00022833"/>
    </source>
</evidence>
<protein>
    <submittedName>
        <fullName evidence="23">Uncharacterized protein</fullName>
    </submittedName>
</protein>
<feature type="binding site" evidence="16">
    <location>
        <position position="458"/>
    </location>
    <ligand>
        <name>Ca(2+)</name>
        <dbReference type="ChEBI" id="CHEBI:29108"/>
        <label>1</label>
    </ligand>
</feature>
<feature type="domain" description="Peptidase M12B" evidence="22">
    <location>
        <begin position="243"/>
        <end position="460"/>
    </location>
</feature>
<reference evidence="24" key="1">
    <citation type="submission" date="2015-02" db="EMBL/GenBank/DDBJ databases">
        <title>Genome sequencing for Strongylocentrotus purpuratus.</title>
        <authorList>
            <person name="Murali S."/>
            <person name="Liu Y."/>
            <person name="Vee V."/>
            <person name="English A."/>
            <person name="Wang M."/>
            <person name="Skinner E."/>
            <person name="Han Y."/>
            <person name="Muzny D.M."/>
            <person name="Worley K.C."/>
            <person name="Gibbs R.A."/>
        </authorList>
    </citation>
    <scope>NUCLEOTIDE SEQUENCE</scope>
</reference>
<feature type="disulfide bond" evidence="17">
    <location>
        <begin position="566"/>
        <end position="604"/>
    </location>
</feature>
<feature type="active site" evidence="15 18">
    <location>
        <position position="401"/>
    </location>
</feature>
<dbReference type="InterPro" id="IPR010294">
    <property type="entry name" value="ADAMTS_spacer1"/>
</dbReference>
<dbReference type="PRINTS" id="PR01857">
    <property type="entry name" value="ADAMTSFAMILY"/>
</dbReference>
<dbReference type="InterPro" id="IPR050439">
    <property type="entry name" value="ADAMTS_ADAMTS-like"/>
</dbReference>
<dbReference type="Gene3D" id="3.40.1620.60">
    <property type="match status" value="1"/>
</dbReference>
<feature type="binding site" evidence="16 18">
    <location>
        <position position="400"/>
    </location>
    <ligand>
        <name>Zn(2+)</name>
        <dbReference type="ChEBI" id="CHEBI:29105"/>
        <note>catalytic</note>
    </ligand>
</feature>
<feature type="disulfide bond" evidence="17">
    <location>
        <begin position="497"/>
        <end position="513"/>
    </location>
</feature>
<evidence type="ECO:0000256" key="9">
    <source>
        <dbReference type="ARBA" id="ARBA00022801"/>
    </source>
</evidence>
<evidence type="ECO:0000313" key="23">
    <source>
        <dbReference type="EnsemblMetazoa" id="XP_030852680"/>
    </source>
</evidence>
<keyword evidence="13 17" id="KW-1015">Disulfide bond</keyword>
<feature type="binding site" evidence="16">
    <location>
        <position position="246"/>
    </location>
    <ligand>
        <name>Ca(2+)</name>
        <dbReference type="ChEBI" id="CHEBI:29108"/>
        <label>2</label>
    </ligand>
</feature>
<dbReference type="InterPro" id="IPR001590">
    <property type="entry name" value="Peptidase_M12B"/>
</dbReference>
<feature type="binding site" evidence="16">
    <location>
        <position position="458"/>
    </location>
    <ligand>
        <name>Ca(2+)</name>
        <dbReference type="ChEBI" id="CHEBI:29108"/>
        <label>2</label>
    </ligand>
</feature>
<sequence length="1195" mass="134101">MRFVLWNLINLLVIWSNGGVRADGTQKVKRRIDLSEEEINIYTNHQHIEDYDIFSPTFHKSAIHKRSIDSLPAHPRNHEVKFSAFGDEFHLKLERNVWLQRRGLTLDRLGDGGVIQRDRLVNGGCHYYGKLISHSKASSASISTCKGLRGVISHGDSEFYIKPLEHHHANRIRRDSDNRHTNPHIIYKRIFAKLRKTTPQEQEQPTEFCASEDPESSNSEIGNYTRAPSTMMSSMEDVYIGQKYLEFMVMIDKSMVEFHGDDVINYTMTLMNIVSRRFAEPSLGVSMRLAITKFIILDTDTPMVQSITGHNISLNVQANGPQLLEEFCRWQAGFNPIHDAHPEHWDIATLITRKDLFKLSGTYRDTNLLGRAYIGTTCQRSLQCSVNQDDGLTTGSVIAHETGHNLNLHHDPDYGCNNGHHVMSSARPVGVESFKWSVCSAQQIKIFLTNRLSSCLNDAPSIDDPEVDLLVVNDLPGRRYTLRAQCQLAYGASSAVCSQSVCGSLGCQEGGFCHYSGIMIMEGTTCAPNKWCISGECVSTSDGLPGPVDGGWSDWEAEFSQCSRSCGTGVRVRKRKCNDPTPVYGGLACEGQGREVQLCNMMPCHNVTLDNYKNEQCSATNGVQFNNQYYTWRAFLSSIIKGNNVCKLQCISNANFYALREPGKYADGTRCWHDETGEQALTKACVDGLCKEFGCDGVTGSGRIKDVCGRCDGSGRTCKRHVGRIRNGGAVHDFKTFLQIPVNSTAIKITNQNLRYTHMSVEADGEIVFRGQMFIPPLSQRYSHSGMIIKYLADAFHNKEHIWVLSGPTTAVLDVSVILLHNPRYLGSRVKPDITWEFYAPVTEPVRYYWQHEMLSGCTVTCGGGIKIRRVFCTENIGGEAGEVSDLFCDSTKRPSERRSCQSQPCPVPVWVVGQWSLCSATCNVGRRKRAIACLLNTTGEPVPDLCDPNLRPATEEQCVEAPCPRPTDGENVDITCNGLTRRKNGYIDQINRPTGGDSCTAVIVAPIHKDIIFTIKQMYIDCDAGESLEIRIGESRRRLCGKQYQVTMETESNVIAIEHKTHKQGHGYQLLYHLRKSRHKNDCDKLITDRKTIVTSPEWPSKYPSNMNCTYRFVGDPSKKITFRVKVFKLQGKEPRCKHDKLEMIDLLTNDKLTRCGTSSSKYSIRLSGYDGLIRFTSDDNVQLAGFKLIVYIK</sequence>
<dbReference type="InterPro" id="IPR024079">
    <property type="entry name" value="MetalloPept_cat_dom_sf"/>
</dbReference>
<dbReference type="Pfam" id="PF01562">
    <property type="entry name" value="Pep_M12B_propep"/>
    <property type="match status" value="1"/>
</dbReference>
<dbReference type="SUPFAM" id="SSF82895">
    <property type="entry name" value="TSP-1 type 1 repeat"/>
    <property type="match status" value="3"/>
</dbReference>
<dbReference type="Pfam" id="PF05986">
    <property type="entry name" value="ADAMTS_spacer1"/>
    <property type="match status" value="1"/>
</dbReference>
<evidence type="ECO:0000256" key="17">
    <source>
        <dbReference type="PIRSR" id="PIRSR613273-3"/>
    </source>
</evidence>
<dbReference type="EnsemblMetazoa" id="XM_030996820">
    <property type="protein sequence ID" value="XP_030852680"/>
    <property type="gene ID" value="LOC100891561"/>
</dbReference>
<dbReference type="OMA" id="WVAQPFG"/>
<dbReference type="Pfam" id="PF19236">
    <property type="entry name" value="ADAMTS_CR_3"/>
    <property type="match status" value="1"/>
</dbReference>
<feature type="signal peptide" evidence="20">
    <location>
        <begin position="1"/>
        <end position="22"/>
    </location>
</feature>
<dbReference type="SMART" id="SM00209">
    <property type="entry name" value="TSP1"/>
    <property type="match status" value="3"/>
</dbReference>
<feature type="disulfide bond" evidence="17">
    <location>
        <begin position="378"/>
        <end position="455"/>
    </location>
</feature>
<comment type="caution">
    <text evidence="18">Lacks conserved residue(s) required for the propagation of feature annotation.</text>
</comment>
<dbReference type="SMART" id="SM00042">
    <property type="entry name" value="CUB"/>
    <property type="match status" value="2"/>
</dbReference>
<feature type="chain" id="PRO_5029853900" evidence="20">
    <location>
        <begin position="23"/>
        <end position="1195"/>
    </location>
</feature>
<feature type="disulfide bond" evidence="17">
    <location>
        <begin position="562"/>
        <end position="599"/>
    </location>
</feature>
<evidence type="ECO:0000256" key="20">
    <source>
        <dbReference type="SAM" id="SignalP"/>
    </source>
</evidence>
<keyword evidence="5" id="KW-0165">Cleavage on pair of basic residues</keyword>
<feature type="binding site" evidence="16">
    <location>
        <position position="455"/>
    </location>
    <ligand>
        <name>Ca(2+)</name>
        <dbReference type="ChEBI" id="CHEBI:29108"/>
        <label>1</label>
    </ligand>
</feature>
<feature type="disulfide bond" evidence="17">
    <location>
        <begin position="577"/>
        <end position="589"/>
    </location>
</feature>
<evidence type="ECO:0000256" key="11">
    <source>
        <dbReference type="ARBA" id="ARBA00023049"/>
    </source>
</evidence>
<feature type="binding site" evidence="16 18">
    <location>
        <position position="410"/>
    </location>
    <ligand>
        <name>Zn(2+)</name>
        <dbReference type="ChEBI" id="CHEBI:29105"/>
        <note>catalytic</note>
    </ligand>
</feature>
<keyword evidence="8" id="KW-0677">Repeat</keyword>
<dbReference type="SUPFAM" id="SSF49854">
    <property type="entry name" value="Spermadhesin, CUB domain"/>
    <property type="match status" value="2"/>
</dbReference>
<dbReference type="InterPro" id="IPR000859">
    <property type="entry name" value="CUB_dom"/>
</dbReference>
<feature type="compositionally biased region" description="Polar residues" evidence="19">
    <location>
        <begin position="216"/>
        <end position="226"/>
    </location>
</feature>
<dbReference type="AlphaFoldDB" id="A0A7M7PK58"/>
<evidence type="ECO:0000256" key="4">
    <source>
        <dbReference type="ARBA" id="ARBA00022670"/>
    </source>
</evidence>
<comment type="subcellular location">
    <subcellularLocation>
        <location evidence="1">Secreted</location>
        <location evidence="1">Extracellular space</location>
        <location evidence="1">Extracellular matrix</location>
    </subcellularLocation>
</comment>
<dbReference type="Pfam" id="PF00090">
    <property type="entry name" value="TSP_1"/>
    <property type="match status" value="1"/>
</dbReference>
<keyword evidence="7 20" id="KW-0732">Signal</keyword>
<dbReference type="Gene3D" id="2.60.120.830">
    <property type="match status" value="1"/>
</dbReference>
<dbReference type="InterPro" id="IPR041645">
    <property type="entry name" value="ADAMTS_CR_2"/>
</dbReference>
<keyword evidence="9" id="KW-0378">Hydrolase</keyword>
<feature type="binding site" evidence="16">
    <location>
        <position position="339"/>
    </location>
    <ligand>
        <name>Ca(2+)</name>
        <dbReference type="ChEBI" id="CHEBI:29108"/>
        <label>1</label>
    </ligand>
</feature>
<organism evidence="23 24">
    <name type="scientific">Strongylocentrotus purpuratus</name>
    <name type="common">Purple sea urchin</name>
    <dbReference type="NCBI Taxonomy" id="7668"/>
    <lineage>
        <taxon>Eukaryota</taxon>
        <taxon>Metazoa</taxon>
        <taxon>Echinodermata</taxon>
        <taxon>Eleutherozoa</taxon>
        <taxon>Echinozoa</taxon>
        <taxon>Echinoidea</taxon>
        <taxon>Euechinoidea</taxon>
        <taxon>Echinacea</taxon>
        <taxon>Camarodonta</taxon>
        <taxon>Echinidea</taxon>
        <taxon>Strongylocentrotidae</taxon>
        <taxon>Strongylocentrotus</taxon>
    </lineage>
</organism>
<comment type="cofactor">
    <cofactor evidence="16">
        <name>Zn(2+)</name>
        <dbReference type="ChEBI" id="CHEBI:29105"/>
    </cofactor>
    <text evidence="16">Binds 1 zinc ion per subunit.</text>
</comment>
<evidence type="ECO:0000256" key="15">
    <source>
        <dbReference type="PIRSR" id="PIRSR613273-1"/>
    </source>
</evidence>
<dbReference type="Proteomes" id="UP000007110">
    <property type="component" value="Unassembled WGS sequence"/>
</dbReference>
<feature type="disulfide bond" evidence="17">
    <location>
        <begin position="416"/>
        <end position="439"/>
    </location>
</feature>
<evidence type="ECO:0000256" key="5">
    <source>
        <dbReference type="ARBA" id="ARBA00022685"/>
    </source>
</evidence>
<feature type="disulfide bond" evidence="17">
    <location>
        <begin position="328"/>
        <end position="384"/>
    </location>
</feature>
<evidence type="ECO:0000256" key="6">
    <source>
        <dbReference type="ARBA" id="ARBA00022723"/>
    </source>
</evidence>
<dbReference type="Gene3D" id="2.60.120.290">
    <property type="entry name" value="Spermadhesin, CUB domain"/>
    <property type="match status" value="2"/>
</dbReference>
<dbReference type="GO" id="GO:0030198">
    <property type="term" value="P:extracellular matrix organization"/>
    <property type="evidence" value="ECO:0000318"/>
    <property type="project" value="GO_Central"/>
</dbReference>
<evidence type="ECO:0000256" key="3">
    <source>
        <dbReference type="ARBA" id="ARBA00022530"/>
    </source>
</evidence>
<feature type="binding site" evidence="16">
    <location>
        <position position="346"/>
    </location>
    <ligand>
        <name>Ca(2+)</name>
        <dbReference type="ChEBI" id="CHEBI:29108"/>
        <label>1</label>
    </ligand>
</feature>
<keyword evidence="12" id="KW-0865">Zymogen</keyword>
<name>A0A7M7PK58_STRPU</name>
<dbReference type="PANTHER" id="PTHR13723">
    <property type="entry name" value="ADAMTS A DISINTEGRIN AND METALLOPROTEASE WITH THROMBOSPONDIN MOTIFS PROTEASE"/>
    <property type="match status" value="1"/>
</dbReference>
<dbReference type="Pfam" id="PF00431">
    <property type="entry name" value="CUB"/>
    <property type="match status" value="1"/>
</dbReference>
<keyword evidence="10 16" id="KW-0862">Zinc</keyword>
<keyword evidence="2" id="KW-0964">Secreted</keyword>
<keyword evidence="3" id="KW-0272">Extracellular matrix</keyword>
<dbReference type="CDD" id="cd00041">
    <property type="entry name" value="CUB"/>
    <property type="match status" value="1"/>
</dbReference>
<dbReference type="Pfam" id="PF17771">
    <property type="entry name" value="ADAMTS_CR_2"/>
    <property type="match status" value="1"/>
</dbReference>
<evidence type="ECO:0000259" key="22">
    <source>
        <dbReference type="PROSITE" id="PS50215"/>
    </source>
</evidence>
<dbReference type="GO" id="GO:0031012">
    <property type="term" value="C:extracellular matrix"/>
    <property type="evidence" value="ECO:0000318"/>
    <property type="project" value="GO_Central"/>
</dbReference>
<feature type="disulfide bond" evidence="17">
    <location>
        <begin position="486"/>
        <end position="507"/>
    </location>
</feature>
<feature type="disulfide bond" evidence="17">
    <location>
        <begin position="502"/>
        <end position="532"/>
    </location>
</feature>
<feature type="region of interest" description="Disordered" evidence="19">
    <location>
        <begin position="196"/>
        <end position="226"/>
    </location>
</feature>
<evidence type="ECO:0000256" key="8">
    <source>
        <dbReference type="ARBA" id="ARBA00022737"/>
    </source>
</evidence>
<evidence type="ECO:0000313" key="24">
    <source>
        <dbReference type="Proteomes" id="UP000007110"/>
    </source>
</evidence>
<dbReference type="InterPro" id="IPR035914">
    <property type="entry name" value="Sperma_CUB_dom_sf"/>
</dbReference>
<feature type="binding site" evidence="16">
    <location>
        <position position="339"/>
    </location>
    <ligand>
        <name>Ca(2+)</name>
        <dbReference type="ChEBI" id="CHEBI:29108"/>
        <label>2</label>
    </ligand>
</feature>
<dbReference type="SUPFAM" id="SSF55486">
    <property type="entry name" value="Metalloproteases ('zincins'), catalytic domain"/>
    <property type="match status" value="1"/>
</dbReference>
<dbReference type="GO" id="GO:0006508">
    <property type="term" value="P:proteolysis"/>
    <property type="evidence" value="ECO:0000318"/>
    <property type="project" value="GO_Central"/>
</dbReference>
<dbReference type="RefSeq" id="XP_030852680.1">
    <property type="nucleotide sequence ID" value="XM_030996820.1"/>
</dbReference>
<evidence type="ECO:0000256" key="19">
    <source>
        <dbReference type="SAM" id="MobiDB-lite"/>
    </source>
</evidence>
<keyword evidence="16" id="KW-0106">Calcium</keyword>
<keyword evidence="6 16" id="KW-0479">Metal-binding</keyword>
<dbReference type="Gene3D" id="2.20.100.10">
    <property type="entry name" value="Thrombospondin type-1 (TSP1) repeat"/>
    <property type="match status" value="3"/>
</dbReference>
<evidence type="ECO:0000256" key="14">
    <source>
        <dbReference type="ARBA" id="ARBA00023180"/>
    </source>
</evidence>